<accession>A0A2P7ST65</accession>
<name>A0A2P7ST65_9HYPH</name>
<evidence type="ECO:0000313" key="2">
    <source>
        <dbReference type="EMBL" id="PSJ65666.1"/>
    </source>
</evidence>
<organism evidence="2 3">
    <name type="scientific">Kumtagia ephedrae</name>
    <dbReference type="NCBI Taxonomy" id="2116701"/>
    <lineage>
        <taxon>Bacteria</taxon>
        <taxon>Pseudomonadati</taxon>
        <taxon>Pseudomonadota</taxon>
        <taxon>Alphaproteobacteria</taxon>
        <taxon>Hyphomicrobiales</taxon>
        <taxon>Phyllobacteriaceae</taxon>
        <taxon>Kumtagia</taxon>
    </lineage>
</organism>
<dbReference type="EMBL" id="PXYK01000001">
    <property type="protein sequence ID" value="PSJ65666.1"/>
    <property type="molecule type" value="Genomic_DNA"/>
</dbReference>
<dbReference type="Proteomes" id="UP000241229">
    <property type="component" value="Unassembled WGS sequence"/>
</dbReference>
<protein>
    <submittedName>
        <fullName evidence="2">Uncharacterized protein</fullName>
    </submittedName>
</protein>
<dbReference type="AlphaFoldDB" id="A0A2P7ST65"/>
<feature type="region of interest" description="Disordered" evidence="1">
    <location>
        <begin position="1"/>
        <end position="44"/>
    </location>
</feature>
<proteinExistence type="predicted"/>
<evidence type="ECO:0000256" key="1">
    <source>
        <dbReference type="SAM" id="MobiDB-lite"/>
    </source>
</evidence>
<comment type="caution">
    <text evidence="2">The sequence shown here is derived from an EMBL/GenBank/DDBJ whole genome shotgun (WGS) entry which is preliminary data.</text>
</comment>
<reference evidence="2 3" key="1">
    <citation type="submission" date="2018-03" db="EMBL/GenBank/DDBJ databases">
        <title>The draft genome of Mesorhizobium sp. 6GN-30.</title>
        <authorList>
            <person name="Liu L."/>
            <person name="Li L."/>
            <person name="Wang T."/>
            <person name="Zhang X."/>
            <person name="Liang L."/>
        </authorList>
    </citation>
    <scope>NUCLEOTIDE SEQUENCE [LARGE SCALE GENOMIC DNA]</scope>
    <source>
        <strain evidence="2 3">6GN30</strain>
    </source>
</reference>
<keyword evidence="3" id="KW-1185">Reference proteome</keyword>
<sequence>MPDGRGGVKSRLARRGGRGSSTAAATPPGRCAATLPSRGRESRALHPRHALLCSLAIEGKCGKRGAGPSLSN</sequence>
<evidence type="ECO:0000313" key="3">
    <source>
        <dbReference type="Proteomes" id="UP000241229"/>
    </source>
</evidence>
<gene>
    <name evidence="2" type="ORF">C7I84_00625</name>
</gene>